<dbReference type="InterPro" id="IPR050090">
    <property type="entry name" value="Tyrosine_recombinase_XerCD"/>
</dbReference>
<evidence type="ECO:0000313" key="6">
    <source>
        <dbReference type="Proteomes" id="UP001142372"/>
    </source>
</evidence>
<organism evidence="5 6">
    <name type="scientific">Leifsonia poae</name>
    <dbReference type="NCBI Taxonomy" id="110933"/>
    <lineage>
        <taxon>Bacteria</taxon>
        <taxon>Bacillati</taxon>
        <taxon>Actinomycetota</taxon>
        <taxon>Actinomycetes</taxon>
        <taxon>Micrococcales</taxon>
        <taxon>Microbacteriaceae</taxon>
        <taxon>Leifsonia</taxon>
    </lineage>
</organism>
<dbReference type="GO" id="GO:0003677">
    <property type="term" value="F:DNA binding"/>
    <property type="evidence" value="ECO:0007669"/>
    <property type="project" value="UniProtKB-KW"/>
</dbReference>
<dbReference type="RefSeq" id="WP_271177457.1">
    <property type="nucleotide sequence ID" value="NZ_BAAAJO010000009.1"/>
</dbReference>
<reference evidence="5" key="2">
    <citation type="submission" date="2023-01" db="EMBL/GenBank/DDBJ databases">
        <authorList>
            <person name="Sun Q."/>
            <person name="Evtushenko L."/>
        </authorList>
    </citation>
    <scope>NUCLEOTIDE SEQUENCE</scope>
    <source>
        <strain evidence="5">VKM Ac-1401</strain>
    </source>
</reference>
<dbReference type="CDD" id="cd01189">
    <property type="entry name" value="INT_ICEBs1_C_like"/>
    <property type="match status" value="1"/>
</dbReference>
<dbReference type="InterPro" id="IPR002104">
    <property type="entry name" value="Integrase_catalytic"/>
</dbReference>
<dbReference type="GO" id="GO:0015074">
    <property type="term" value="P:DNA integration"/>
    <property type="evidence" value="ECO:0007669"/>
    <property type="project" value="InterPro"/>
</dbReference>
<evidence type="ECO:0000313" key="5">
    <source>
        <dbReference type="EMBL" id="GLJ76797.1"/>
    </source>
</evidence>
<dbReference type="GO" id="GO:0006310">
    <property type="term" value="P:DNA recombination"/>
    <property type="evidence" value="ECO:0007669"/>
    <property type="project" value="UniProtKB-KW"/>
</dbReference>
<feature type="domain" description="Tyr recombinase" evidence="4">
    <location>
        <begin position="183"/>
        <end position="372"/>
    </location>
</feature>
<name>A0A9W6HBD6_9MICO</name>
<dbReference type="PANTHER" id="PTHR30349">
    <property type="entry name" value="PHAGE INTEGRASE-RELATED"/>
    <property type="match status" value="1"/>
</dbReference>
<dbReference type="AlphaFoldDB" id="A0A9W6HBD6"/>
<comment type="caution">
    <text evidence="5">The sequence shown here is derived from an EMBL/GenBank/DDBJ whole genome shotgun (WGS) entry which is preliminary data.</text>
</comment>
<dbReference type="InterPro" id="IPR013762">
    <property type="entry name" value="Integrase-like_cat_sf"/>
</dbReference>
<evidence type="ECO:0000256" key="1">
    <source>
        <dbReference type="ARBA" id="ARBA00008857"/>
    </source>
</evidence>
<gene>
    <name evidence="5" type="ORF">GCM10017584_23710</name>
</gene>
<dbReference type="PROSITE" id="PS51898">
    <property type="entry name" value="TYR_RECOMBINASE"/>
    <property type="match status" value="1"/>
</dbReference>
<keyword evidence="2" id="KW-0238">DNA-binding</keyword>
<evidence type="ECO:0000259" key="4">
    <source>
        <dbReference type="PROSITE" id="PS51898"/>
    </source>
</evidence>
<sequence>MGTVTPYATSAGRRWRVRYRTPEHRQTDKRGFKTKRDAELYLANVEVAKAVGSFVDPQAARITVGELAPSWLANKRQAMKPSSFHSIETAWRVYVEPRWATAAVGAIRPSAVAQWVRELGQGTAVSNPRAAWTADASRPRSATVVLRALGVLAGILDVALKDGRIAKNVARGADGSPRKHSNKARRYLSHEEVIRFAEAADTDMQATLLMVLAYCGLRWAEATGLRVRDVSMRRRRLEINHTATEVDGNVVEGVPKSWERRSVPFPDFLSEPLARLCAGKGPDALVFADRYGGFLRRPSASNNKRSWFLTALAEAELERLTPHDLRHTAASLAVSSGANVKAVQRMLGHKSAAMTLDTYADLFDDDLDEVAMRLNEGGHQKSVGKVWARRAESGGR</sequence>
<proteinExistence type="inferred from homology"/>
<dbReference type="Gene3D" id="1.10.443.10">
    <property type="entry name" value="Intergrase catalytic core"/>
    <property type="match status" value="1"/>
</dbReference>
<dbReference type="Pfam" id="PF14657">
    <property type="entry name" value="Arm-DNA-bind_4"/>
    <property type="match status" value="1"/>
</dbReference>
<dbReference type="Proteomes" id="UP001142372">
    <property type="component" value="Unassembled WGS sequence"/>
</dbReference>
<dbReference type="InterPro" id="IPR011010">
    <property type="entry name" value="DNA_brk_join_enz"/>
</dbReference>
<dbReference type="EMBL" id="BSEN01000011">
    <property type="protein sequence ID" value="GLJ76797.1"/>
    <property type="molecule type" value="Genomic_DNA"/>
</dbReference>
<dbReference type="Gene3D" id="1.10.150.130">
    <property type="match status" value="1"/>
</dbReference>
<dbReference type="Pfam" id="PF00589">
    <property type="entry name" value="Phage_integrase"/>
    <property type="match status" value="1"/>
</dbReference>
<dbReference type="InterPro" id="IPR028259">
    <property type="entry name" value="AP2-like_int_N"/>
</dbReference>
<accession>A0A9W6HBD6</accession>
<dbReference type="InterPro" id="IPR010998">
    <property type="entry name" value="Integrase_recombinase_N"/>
</dbReference>
<comment type="similarity">
    <text evidence="1">Belongs to the 'phage' integrase family.</text>
</comment>
<protein>
    <recommendedName>
        <fullName evidence="4">Tyr recombinase domain-containing protein</fullName>
    </recommendedName>
</protein>
<dbReference type="SUPFAM" id="SSF56349">
    <property type="entry name" value="DNA breaking-rejoining enzymes"/>
    <property type="match status" value="1"/>
</dbReference>
<evidence type="ECO:0000256" key="2">
    <source>
        <dbReference type="ARBA" id="ARBA00023125"/>
    </source>
</evidence>
<reference evidence="5" key="1">
    <citation type="journal article" date="2014" name="Int. J. Syst. Evol. Microbiol.">
        <title>Complete genome sequence of Corynebacterium casei LMG S-19264T (=DSM 44701T), isolated from a smear-ripened cheese.</title>
        <authorList>
            <consortium name="US DOE Joint Genome Institute (JGI-PGF)"/>
            <person name="Walter F."/>
            <person name="Albersmeier A."/>
            <person name="Kalinowski J."/>
            <person name="Ruckert C."/>
        </authorList>
    </citation>
    <scope>NUCLEOTIDE SEQUENCE</scope>
    <source>
        <strain evidence="5">VKM Ac-1401</strain>
    </source>
</reference>
<evidence type="ECO:0000256" key="3">
    <source>
        <dbReference type="ARBA" id="ARBA00023172"/>
    </source>
</evidence>
<keyword evidence="3" id="KW-0233">DNA recombination</keyword>
<dbReference type="PANTHER" id="PTHR30349:SF64">
    <property type="entry name" value="PROPHAGE INTEGRASE INTD-RELATED"/>
    <property type="match status" value="1"/>
</dbReference>
<keyword evidence="6" id="KW-1185">Reference proteome</keyword>